<protein>
    <submittedName>
        <fullName evidence="5">Uncharacterized protein LOC111101383</fullName>
    </submittedName>
</protein>
<dbReference type="AlphaFoldDB" id="A0A8B8ADK6"/>
<keyword evidence="4" id="KW-1185">Reference proteome</keyword>
<gene>
    <name evidence="5" type="primary">LOC111101383</name>
</gene>
<feature type="signal peptide" evidence="3">
    <location>
        <begin position="1"/>
        <end position="24"/>
    </location>
</feature>
<keyword evidence="2" id="KW-1133">Transmembrane helix</keyword>
<sequence length="252" mass="27940">MMIFANFLLAGFLIFNFAEIIAVAESCDGTPSNVNQVNACPLTKEEWIKASDRKKCGNDNHACSSFIYHCVLNTWRNETLELCAPSINIVGYSCVEYNVGGQRIQRSKQNCSQCPVTYNSSDSYKYQICYEHAKPSKQVHKSESSTPLLKDTANPTKVPQGNSVAIPDGVRIHNDPSETTGYPIFDTMNPRISSEEHRINSGEISAVVMCALVGIVLFTILLIYFRKSKSSCIEQYGSSGRENSKENLLSTP</sequence>
<evidence type="ECO:0000256" key="3">
    <source>
        <dbReference type="SAM" id="SignalP"/>
    </source>
</evidence>
<feature type="chain" id="PRO_5034613943" evidence="3">
    <location>
        <begin position="25"/>
        <end position="252"/>
    </location>
</feature>
<feature type="transmembrane region" description="Helical" evidence="2">
    <location>
        <begin position="204"/>
        <end position="225"/>
    </location>
</feature>
<evidence type="ECO:0000313" key="4">
    <source>
        <dbReference type="Proteomes" id="UP000694844"/>
    </source>
</evidence>
<keyword evidence="3" id="KW-0732">Signal</keyword>
<feature type="region of interest" description="Disordered" evidence="1">
    <location>
        <begin position="140"/>
        <end position="182"/>
    </location>
</feature>
<dbReference type="OrthoDB" id="6205623at2759"/>
<feature type="compositionally biased region" description="Polar residues" evidence="1">
    <location>
        <begin position="153"/>
        <end position="163"/>
    </location>
</feature>
<dbReference type="RefSeq" id="XP_022289562.1">
    <property type="nucleotide sequence ID" value="XM_022433854.1"/>
</dbReference>
<proteinExistence type="predicted"/>
<reference evidence="5" key="1">
    <citation type="submission" date="2025-08" db="UniProtKB">
        <authorList>
            <consortium name="RefSeq"/>
        </authorList>
    </citation>
    <scope>IDENTIFICATION</scope>
    <source>
        <tissue evidence="5">Whole sample</tissue>
    </source>
</reference>
<name>A0A8B8ADK6_CRAVI</name>
<keyword evidence="2" id="KW-0812">Transmembrane</keyword>
<evidence type="ECO:0000313" key="5">
    <source>
        <dbReference type="RefSeq" id="XP_022289562.1"/>
    </source>
</evidence>
<organism evidence="4 5">
    <name type="scientific">Crassostrea virginica</name>
    <name type="common">Eastern oyster</name>
    <dbReference type="NCBI Taxonomy" id="6565"/>
    <lineage>
        <taxon>Eukaryota</taxon>
        <taxon>Metazoa</taxon>
        <taxon>Spiralia</taxon>
        <taxon>Lophotrochozoa</taxon>
        <taxon>Mollusca</taxon>
        <taxon>Bivalvia</taxon>
        <taxon>Autobranchia</taxon>
        <taxon>Pteriomorphia</taxon>
        <taxon>Ostreida</taxon>
        <taxon>Ostreoidea</taxon>
        <taxon>Ostreidae</taxon>
        <taxon>Crassostrea</taxon>
    </lineage>
</organism>
<accession>A0A8B8ADK6</accession>
<dbReference type="GeneID" id="111101383"/>
<keyword evidence="2" id="KW-0472">Membrane</keyword>
<dbReference type="KEGG" id="cvn:111101383"/>
<dbReference type="Proteomes" id="UP000694844">
    <property type="component" value="Chromosome 6"/>
</dbReference>
<evidence type="ECO:0000256" key="1">
    <source>
        <dbReference type="SAM" id="MobiDB-lite"/>
    </source>
</evidence>
<evidence type="ECO:0000256" key="2">
    <source>
        <dbReference type="SAM" id="Phobius"/>
    </source>
</evidence>